<organism evidence="1 2">
    <name type="scientific">Miniphocaeibacter halophilus</name>
    <dbReference type="NCBI Taxonomy" id="2931922"/>
    <lineage>
        <taxon>Bacteria</taxon>
        <taxon>Bacillati</taxon>
        <taxon>Bacillota</taxon>
        <taxon>Tissierellia</taxon>
        <taxon>Tissierellales</taxon>
        <taxon>Peptoniphilaceae</taxon>
        <taxon>Miniphocaeibacter</taxon>
    </lineage>
</organism>
<keyword evidence="2" id="KW-1185">Reference proteome</keyword>
<keyword evidence="1" id="KW-0808">Transferase</keyword>
<evidence type="ECO:0000313" key="2">
    <source>
        <dbReference type="Proteomes" id="UP000595814"/>
    </source>
</evidence>
<gene>
    <name evidence="1" type="primary">queA</name>
    <name evidence="1" type="ORF">JFY71_11080</name>
</gene>
<name>A0AC61MQ52_9FIRM</name>
<proteinExistence type="predicted"/>
<sequence length="346" mass="39585">MRTDDFNFDLNEELIAQFPIENRDQSRLLVMGKESGKIEHKYFYNIIDYLNKGDVLVLNDTRVLPARLFGNRPGKDEKIEVLLLKKTLDNSWECLVKPGKKMKIDTIVEFGKGLLKGRVMDIKEDGSRIVKFIYDGIFEEILDKLGTMPLPPYIKEKLKDKERYQTVYSKHNGSAAAPTAGLHFTKDLLLKIKEKGIKVAYITLHVGLGTFRPVKVDDVEEHIMHSEYYNIPDESSKIINKAIEEKSKIVAVGTTSIRTLETVAKEHGKITATSGWTDIFIYPGFKFKVVDSLITNFHLPKSTLMMLVSAFSTKENIMNAYKLAIKEKYRFFSFGDAMLINKEENI</sequence>
<dbReference type="EC" id="2.4.99.17" evidence="1"/>
<dbReference type="EMBL" id="CP066744">
    <property type="protein sequence ID" value="QQK07805.1"/>
    <property type="molecule type" value="Genomic_DNA"/>
</dbReference>
<protein>
    <submittedName>
        <fullName evidence="1">tRNA preQ1(34) S-adenosylmethionine ribosyltransferase-isomerase QueA</fullName>
        <ecNumber evidence="1">2.4.99.17</ecNumber>
    </submittedName>
</protein>
<reference evidence="1 2" key="1">
    <citation type="journal article" date="2022" name="Int. J. Syst. Evol. Microbiol.">
        <title>Miniphocaeibacter halophilus sp. nov., an ammonium-tolerant acetate-producing bacterium isolated from a biogas system.</title>
        <authorList>
            <person name="Schnurer A."/>
            <person name="Singh A."/>
            <person name="Bi S."/>
            <person name="Qiao W."/>
            <person name="Westerholm M."/>
        </authorList>
    </citation>
    <scope>NUCLEOTIDE SEQUENCE [LARGE SCALE GENOMIC DNA]</scope>
    <source>
        <strain evidence="1 2">AMB_01</strain>
    </source>
</reference>
<keyword evidence="1" id="KW-0328">Glycosyltransferase</keyword>
<accession>A0AC61MQ52</accession>
<evidence type="ECO:0000313" key="1">
    <source>
        <dbReference type="EMBL" id="QQK07805.1"/>
    </source>
</evidence>
<dbReference type="Proteomes" id="UP000595814">
    <property type="component" value="Chromosome"/>
</dbReference>